<dbReference type="InterPro" id="IPR036770">
    <property type="entry name" value="Ankyrin_rpt-contain_sf"/>
</dbReference>
<dbReference type="Gene3D" id="1.25.40.20">
    <property type="entry name" value="Ankyrin repeat-containing domain"/>
    <property type="match status" value="1"/>
</dbReference>
<dbReference type="Proteomes" id="UP000516437">
    <property type="component" value="Chromosome 1"/>
</dbReference>
<gene>
    <name evidence="2" type="ORF">CJ030_MR1G017407</name>
</gene>
<feature type="repeat" description="ANK" evidence="1">
    <location>
        <begin position="65"/>
        <end position="97"/>
    </location>
</feature>
<reference evidence="2 3" key="1">
    <citation type="journal article" date="2019" name="Plant Biotechnol. J.">
        <title>The red bayberry genome and genetic basis of sex determination.</title>
        <authorList>
            <person name="Jia H.M."/>
            <person name="Jia H.J."/>
            <person name="Cai Q.L."/>
            <person name="Wang Y."/>
            <person name="Zhao H.B."/>
            <person name="Yang W.F."/>
            <person name="Wang G.Y."/>
            <person name="Li Y.H."/>
            <person name="Zhan D.L."/>
            <person name="Shen Y.T."/>
            <person name="Niu Q.F."/>
            <person name="Chang L."/>
            <person name="Qiu J."/>
            <person name="Zhao L."/>
            <person name="Xie H.B."/>
            <person name="Fu W.Y."/>
            <person name="Jin J."/>
            <person name="Li X.W."/>
            <person name="Jiao Y."/>
            <person name="Zhou C.C."/>
            <person name="Tu T."/>
            <person name="Chai C.Y."/>
            <person name="Gao J.L."/>
            <person name="Fan L.J."/>
            <person name="van de Weg E."/>
            <person name="Wang J.Y."/>
            <person name="Gao Z.S."/>
        </authorList>
    </citation>
    <scope>NUCLEOTIDE SEQUENCE [LARGE SCALE GENOMIC DNA]</scope>
    <source>
        <tissue evidence="2">Leaves</tissue>
    </source>
</reference>
<evidence type="ECO:0000256" key="1">
    <source>
        <dbReference type="PROSITE-ProRule" id="PRU00023"/>
    </source>
</evidence>
<organism evidence="2 3">
    <name type="scientific">Morella rubra</name>
    <name type="common">Chinese bayberry</name>
    <dbReference type="NCBI Taxonomy" id="262757"/>
    <lineage>
        <taxon>Eukaryota</taxon>
        <taxon>Viridiplantae</taxon>
        <taxon>Streptophyta</taxon>
        <taxon>Embryophyta</taxon>
        <taxon>Tracheophyta</taxon>
        <taxon>Spermatophyta</taxon>
        <taxon>Magnoliopsida</taxon>
        <taxon>eudicotyledons</taxon>
        <taxon>Gunneridae</taxon>
        <taxon>Pentapetalae</taxon>
        <taxon>rosids</taxon>
        <taxon>fabids</taxon>
        <taxon>Fagales</taxon>
        <taxon>Myricaceae</taxon>
        <taxon>Morella</taxon>
    </lineage>
</organism>
<dbReference type="PROSITE" id="PS50088">
    <property type="entry name" value="ANK_REPEAT"/>
    <property type="match status" value="1"/>
</dbReference>
<comment type="caution">
    <text evidence="2">The sequence shown here is derived from an EMBL/GenBank/DDBJ whole genome shotgun (WGS) entry which is preliminary data.</text>
</comment>
<accession>A0A6A1WV02</accession>
<evidence type="ECO:0000313" key="3">
    <source>
        <dbReference type="Proteomes" id="UP000516437"/>
    </source>
</evidence>
<dbReference type="InterPro" id="IPR002110">
    <property type="entry name" value="Ankyrin_rpt"/>
</dbReference>
<sequence>MALHEAVRRNHLTVVILLLTEDPDFSYSANDAGETPLYIAIERNFKAVALKILESCVSPSYGGPLGRTALHAAVIQYDTEMIKELLKRFGDISTKADQNGWTPIHFAAFFIPQFPHTCC</sequence>
<keyword evidence="1" id="KW-0040">ANK repeat</keyword>
<dbReference type="Pfam" id="PF12796">
    <property type="entry name" value="Ank_2"/>
    <property type="match status" value="2"/>
</dbReference>
<name>A0A6A1WV02_9ROSI</name>
<protein>
    <submittedName>
        <fullName evidence="2">Uncharacterized protein</fullName>
    </submittedName>
</protein>
<proteinExistence type="predicted"/>
<dbReference type="PANTHER" id="PTHR24121">
    <property type="entry name" value="NO MECHANORECEPTOR POTENTIAL C, ISOFORM D-RELATED"/>
    <property type="match status" value="1"/>
</dbReference>
<dbReference type="AlphaFoldDB" id="A0A6A1WV02"/>
<dbReference type="EMBL" id="RXIC02000019">
    <property type="protein sequence ID" value="KAB1227578.1"/>
    <property type="molecule type" value="Genomic_DNA"/>
</dbReference>
<evidence type="ECO:0000313" key="2">
    <source>
        <dbReference type="EMBL" id="KAB1227578.1"/>
    </source>
</evidence>
<keyword evidence="3" id="KW-1185">Reference proteome</keyword>
<dbReference type="SMART" id="SM00248">
    <property type="entry name" value="ANK"/>
    <property type="match status" value="3"/>
</dbReference>
<dbReference type="SUPFAM" id="SSF48403">
    <property type="entry name" value="Ankyrin repeat"/>
    <property type="match status" value="1"/>
</dbReference>
<dbReference type="PROSITE" id="PS50297">
    <property type="entry name" value="ANK_REP_REGION"/>
    <property type="match status" value="1"/>
</dbReference>
<dbReference type="PANTHER" id="PTHR24121:SF22">
    <property type="entry name" value="PROTEIN ACCELERATED CELL DEATH 6-LIKE"/>
    <property type="match status" value="1"/>
</dbReference>
<dbReference type="OrthoDB" id="1847170at2759"/>